<name>A0A6L6QAA2_9BURK</name>
<reference evidence="2 3" key="1">
    <citation type="submission" date="2019-11" db="EMBL/GenBank/DDBJ databases">
        <title>Type strains purchased from KCTC, JCM and DSMZ.</title>
        <authorList>
            <person name="Lu H."/>
        </authorList>
    </citation>
    <scope>NUCLEOTIDE SEQUENCE [LARGE SCALE GENOMIC DNA]</scope>
    <source>
        <strain evidence="2 3">KCTC 42409</strain>
    </source>
</reference>
<comment type="caution">
    <text evidence="2">The sequence shown here is derived from an EMBL/GenBank/DDBJ whole genome shotgun (WGS) entry which is preliminary data.</text>
</comment>
<evidence type="ECO:0000313" key="3">
    <source>
        <dbReference type="Proteomes" id="UP000484015"/>
    </source>
</evidence>
<dbReference type="RefSeq" id="WP_155442689.1">
    <property type="nucleotide sequence ID" value="NZ_WNLA01000077.1"/>
</dbReference>
<dbReference type="EMBL" id="WNLA01000077">
    <property type="protein sequence ID" value="MTW06366.1"/>
    <property type="molecule type" value="Genomic_DNA"/>
</dbReference>
<feature type="domain" description="Bacterial Ig-like" evidence="1">
    <location>
        <begin position="158"/>
        <end position="244"/>
    </location>
</feature>
<dbReference type="Gene3D" id="2.60.40.10">
    <property type="entry name" value="Immunoglobulins"/>
    <property type="match status" value="4"/>
</dbReference>
<feature type="domain" description="Bacterial Ig-like" evidence="1">
    <location>
        <begin position="2"/>
        <end position="43"/>
    </location>
</feature>
<accession>A0A6L6QAA2</accession>
<proteinExistence type="predicted"/>
<dbReference type="AlphaFoldDB" id="A0A6L6QAA2"/>
<evidence type="ECO:0000259" key="1">
    <source>
        <dbReference type="Pfam" id="PF19077"/>
    </source>
</evidence>
<organism evidence="2 3">
    <name type="scientific">Pseudoduganella ginsengisoli</name>
    <dbReference type="NCBI Taxonomy" id="1462440"/>
    <lineage>
        <taxon>Bacteria</taxon>
        <taxon>Pseudomonadati</taxon>
        <taxon>Pseudomonadota</taxon>
        <taxon>Betaproteobacteria</taxon>
        <taxon>Burkholderiales</taxon>
        <taxon>Oxalobacteraceae</taxon>
        <taxon>Telluria group</taxon>
        <taxon>Pseudoduganella</taxon>
    </lineage>
</organism>
<feature type="non-terminal residue" evidence="2">
    <location>
        <position position="1"/>
    </location>
</feature>
<dbReference type="OrthoDB" id="6091599at2"/>
<evidence type="ECO:0000313" key="2">
    <source>
        <dbReference type="EMBL" id="MTW06366.1"/>
    </source>
</evidence>
<dbReference type="Pfam" id="PF19077">
    <property type="entry name" value="Big_13"/>
    <property type="match status" value="4"/>
</dbReference>
<dbReference type="InterPro" id="IPR013783">
    <property type="entry name" value="Ig-like_fold"/>
</dbReference>
<dbReference type="NCBIfam" id="NF033510">
    <property type="entry name" value="Ca_tandemer"/>
    <property type="match status" value="2"/>
</dbReference>
<feature type="domain" description="Bacterial Ig-like" evidence="1">
    <location>
        <begin position="251"/>
        <end position="313"/>
    </location>
</feature>
<sequence length="315" mass="30854">SGNWSFTPGTVMVDGTHNLTVTATDVAGNVSGASLPLSITVDTGQPQLAAPDLQATSDNGSSNTDNITNALNPVFAGGGAEAGAKVHLYAGGVEVGNAVADASGNWSVTHTAAATGVDIAYTVTQEDKAGNFSAPSQGLKVTIDRTAPAVPAAPGLVSDSGVPGDRITNVNKPTISGTAEANSTVSVYDGGTLIGTALTNGSGNWSFTPGTVMVDGTHNLTVTATDVAGNVSGASLPLSITVDTGQPQLAAPDLQATSDNGSSNTDNITNALNPVFAGGGAEAGVKVHLYAGGVEVGNAVADASGNWSVTHTAAA</sequence>
<feature type="domain" description="Bacterial Ig-like" evidence="1">
    <location>
        <begin position="50"/>
        <end position="144"/>
    </location>
</feature>
<gene>
    <name evidence="2" type="ORF">GM668_30275</name>
</gene>
<dbReference type="InterPro" id="IPR044016">
    <property type="entry name" value="Big_13"/>
</dbReference>
<keyword evidence="3" id="KW-1185">Reference proteome</keyword>
<protein>
    <submittedName>
        <fullName evidence="2">Cna B-type domain-containing protein</fullName>
    </submittedName>
</protein>
<feature type="non-terminal residue" evidence="2">
    <location>
        <position position="315"/>
    </location>
</feature>
<dbReference type="Proteomes" id="UP000484015">
    <property type="component" value="Unassembled WGS sequence"/>
</dbReference>